<sequence>MDHISIITKRAAERERNADGQPPAPAPPLDSPLPTLRRSCASVDGSRPRCRRGASPLRTHVPFSWESSPGVPKNNSACGRDTHKKAPAAMPPPGRPQPCLARNSYYGNTSEASSDDDDRSFSDALDMISSPERTGSFDRVTSKRFEDIFIGRATSFAKDRSRHPDAVACTLHSAMFAVRTGLVLVSC</sequence>
<dbReference type="Pfam" id="PF05097">
    <property type="entry name" value="DUF688"/>
    <property type="match status" value="1"/>
</dbReference>
<accession>A0A3L6SP47</accession>
<keyword evidence="3" id="KW-1185">Reference proteome</keyword>
<dbReference type="PANTHER" id="PTHR35829">
    <property type="entry name" value="OS05G0470900 PROTEIN"/>
    <property type="match status" value="1"/>
</dbReference>
<feature type="compositionally biased region" description="Pro residues" evidence="1">
    <location>
        <begin position="22"/>
        <end position="31"/>
    </location>
</feature>
<evidence type="ECO:0000313" key="2">
    <source>
        <dbReference type="EMBL" id="RLN23534.1"/>
    </source>
</evidence>
<comment type="caution">
    <text evidence="2">The sequence shown here is derived from an EMBL/GenBank/DDBJ whole genome shotgun (WGS) entry which is preliminary data.</text>
</comment>
<name>A0A3L6SP47_PANMI</name>
<evidence type="ECO:0000256" key="1">
    <source>
        <dbReference type="SAM" id="MobiDB-lite"/>
    </source>
</evidence>
<dbReference type="AlphaFoldDB" id="A0A3L6SP47"/>
<protein>
    <submittedName>
        <fullName evidence="2">Uncharacterized protein</fullName>
    </submittedName>
</protein>
<evidence type="ECO:0000313" key="3">
    <source>
        <dbReference type="Proteomes" id="UP000275267"/>
    </source>
</evidence>
<organism evidence="2 3">
    <name type="scientific">Panicum miliaceum</name>
    <name type="common">Proso millet</name>
    <name type="synonym">Broomcorn millet</name>
    <dbReference type="NCBI Taxonomy" id="4540"/>
    <lineage>
        <taxon>Eukaryota</taxon>
        <taxon>Viridiplantae</taxon>
        <taxon>Streptophyta</taxon>
        <taxon>Embryophyta</taxon>
        <taxon>Tracheophyta</taxon>
        <taxon>Spermatophyta</taxon>
        <taxon>Magnoliopsida</taxon>
        <taxon>Liliopsida</taxon>
        <taxon>Poales</taxon>
        <taxon>Poaceae</taxon>
        <taxon>PACMAD clade</taxon>
        <taxon>Panicoideae</taxon>
        <taxon>Panicodae</taxon>
        <taxon>Paniceae</taxon>
        <taxon>Panicinae</taxon>
        <taxon>Panicum</taxon>
        <taxon>Panicum sect. Panicum</taxon>
    </lineage>
</organism>
<dbReference type="EMBL" id="PQIB02000004">
    <property type="protein sequence ID" value="RLN23534.1"/>
    <property type="molecule type" value="Genomic_DNA"/>
</dbReference>
<gene>
    <name evidence="2" type="ORF">C2845_PM07G27360</name>
</gene>
<dbReference type="Proteomes" id="UP000275267">
    <property type="component" value="Unassembled WGS sequence"/>
</dbReference>
<dbReference type="InterPro" id="IPR007789">
    <property type="entry name" value="DUF688"/>
</dbReference>
<proteinExistence type="predicted"/>
<dbReference type="PANTHER" id="PTHR35829:SF2">
    <property type="entry name" value="OS01G0829600 PROTEIN"/>
    <property type="match status" value="1"/>
</dbReference>
<dbReference type="OrthoDB" id="767768at2759"/>
<feature type="region of interest" description="Disordered" evidence="1">
    <location>
        <begin position="1"/>
        <end position="135"/>
    </location>
</feature>
<reference evidence="3" key="1">
    <citation type="journal article" date="2019" name="Nat. Commun.">
        <title>The genome of broomcorn millet.</title>
        <authorList>
            <person name="Zou C."/>
            <person name="Miki D."/>
            <person name="Li D."/>
            <person name="Tang Q."/>
            <person name="Xiao L."/>
            <person name="Rajput S."/>
            <person name="Deng P."/>
            <person name="Jia W."/>
            <person name="Huang R."/>
            <person name="Zhang M."/>
            <person name="Sun Y."/>
            <person name="Hu J."/>
            <person name="Fu X."/>
            <person name="Schnable P.S."/>
            <person name="Li F."/>
            <person name="Zhang H."/>
            <person name="Feng B."/>
            <person name="Zhu X."/>
            <person name="Liu R."/>
            <person name="Schnable J.C."/>
            <person name="Zhu J.-K."/>
            <person name="Zhang H."/>
        </authorList>
    </citation>
    <scope>NUCLEOTIDE SEQUENCE [LARGE SCALE GENOMIC DNA]</scope>
</reference>